<dbReference type="SMART" id="SM00020">
    <property type="entry name" value="Tryp_SPc"/>
    <property type="match status" value="1"/>
</dbReference>
<dbReference type="SUPFAM" id="SSF50494">
    <property type="entry name" value="Trypsin-like serine proteases"/>
    <property type="match status" value="1"/>
</dbReference>
<evidence type="ECO:0000256" key="3">
    <source>
        <dbReference type="ARBA" id="ARBA00022525"/>
    </source>
</evidence>
<evidence type="ECO:0000313" key="19">
    <source>
        <dbReference type="RefSeq" id="XP_020647113.2"/>
    </source>
</evidence>
<gene>
    <name evidence="19" type="primary">KLKB1</name>
</gene>
<dbReference type="GeneID" id="110077890"/>
<evidence type="ECO:0000256" key="14">
    <source>
        <dbReference type="RuleBase" id="RU363034"/>
    </source>
</evidence>
<keyword evidence="7" id="KW-0677">Repeat</keyword>
<dbReference type="Pfam" id="PF00024">
    <property type="entry name" value="PAN_1"/>
    <property type="match status" value="4"/>
</dbReference>
<evidence type="ECO:0000256" key="13">
    <source>
        <dbReference type="ARBA" id="ARBA00023180"/>
    </source>
</evidence>
<dbReference type="SMART" id="SM00223">
    <property type="entry name" value="APPLE"/>
    <property type="match status" value="4"/>
</dbReference>
<evidence type="ECO:0000256" key="6">
    <source>
        <dbReference type="ARBA" id="ARBA00022729"/>
    </source>
</evidence>
<comment type="similarity">
    <text evidence="2">Belongs to the peptidase S1 family. Snake venom subfamily.</text>
</comment>
<dbReference type="GO" id="GO:0004252">
    <property type="term" value="F:serine-type endopeptidase activity"/>
    <property type="evidence" value="ECO:0007669"/>
    <property type="project" value="InterPro"/>
</dbReference>
<dbReference type="Proteomes" id="UP001652642">
    <property type="component" value="Chromosome 5"/>
</dbReference>
<evidence type="ECO:0000313" key="18">
    <source>
        <dbReference type="Proteomes" id="UP001652642"/>
    </source>
</evidence>
<dbReference type="AlphaFoldDB" id="A0A6J0THT7"/>
<dbReference type="OrthoDB" id="9448935at2759"/>
<reference evidence="19" key="1">
    <citation type="submission" date="2025-08" db="UniProtKB">
        <authorList>
            <consortium name="RefSeq"/>
        </authorList>
    </citation>
    <scope>IDENTIFICATION</scope>
</reference>
<keyword evidence="6 15" id="KW-0732">Signal</keyword>
<dbReference type="Gene3D" id="3.50.4.10">
    <property type="entry name" value="Hepatocyte Growth Factor"/>
    <property type="match status" value="4"/>
</dbReference>
<dbReference type="GO" id="GO:0035821">
    <property type="term" value="P:modulation of process of another organism"/>
    <property type="evidence" value="ECO:0007669"/>
    <property type="project" value="UniProtKB-ARBA"/>
</dbReference>
<evidence type="ECO:0000256" key="8">
    <source>
        <dbReference type="ARBA" id="ARBA00022801"/>
    </source>
</evidence>
<evidence type="ECO:0000256" key="10">
    <source>
        <dbReference type="ARBA" id="ARBA00023084"/>
    </source>
</evidence>
<dbReference type="PROSITE" id="PS50240">
    <property type="entry name" value="TRYPSIN_DOM"/>
    <property type="match status" value="1"/>
</dbReference>
<protein>
    <submittedName>
        <fullName evidence="19">Plasma kallikrein isoform X1</fullName>
    </submittedName>
</protein>
<dbReference type="PROSITE" id="PS00134">
    <property type="entry name" value="TRYPSIN_HIS"/>
    <property type="match status" value="1"/>
</dbReference>
<dbReference type="GO" id="GO:0007596">
    <property type="term" value="P:blood coagulation"/>
    <property type="evidence" value="ECO:0007669"/>
    <property type="project" value="UniProtKB-KW"/>
</dbReference>
<feature type="chain" id="PRO_5045311249" evidence="15">
    <location>
        <begin position="25"/>
        <end position="630"/>
    </location>
</feature>
<evidence type="ECO:0000256" key="15">
    <source>
        <dbReference type="SAM" id="SignalP"/>
    </source>
</evidence>
<keyword evidence="11" id="KW-0865">Zymogen</keyword>
<keyword evidence="13" id="KW-0325">Glycoprotein</keyword>
<dbReference type="InterPro" id="IPR001254">
    <property type="entry name" value="Trypsin_dom"/>
</dbReference>
<evidence type="ECO:0000259" key="16">
    <source>
        <dbReference type="PROSITE" id="PS50240"/>
    </source>
</evidence>
<dbReference type="PROSITE" id="PS00135">
    <property type="entry name" value="TRYPSIN_SER"/>
    <property type="match status" value="1"/>
</dbReference>
<dbReference type="Gene3D" id="2.40.10.10">
    <property type="entry name" value="Trypsin-like serine proteases"/>
    <property type="match status" value="2"/>
</dbReference>
<keyword evidence="5" id="KW-0356">Hemostasis</keyword>
<dbReference type="PRINTS" id="PR00005">
    <property type="entry name" value="APPLEDOMAIN"/>
</dbReference>
<dbReference type="InterPro" id="IPR009003">
    <property type="entry name" value="Peptidase_S1_PA"/>
</dbReference>
<keyword evidence="18" id="KW-1185">Reference proteome</keyword>
<feature type="domain" description="Apple" evidence="17">
    <location>
        <begin position="26"/>
        <end position="108"/>
    </location>
</feature>
<dbReference type="PANTHER" id="PTHR24252:SF17">
    <property type="entry name" value="SUPPRESSOR OF TUMORIGENICITY 14 PROTEIN HOMOLOG-RELATED"/>
    <property type="match status" value="1"/>
</dbReference>
<dbReference type="GO" id="GO:0005576">
    <property type="term" value="C:extracellular region"/>
    <property type="evidence" value="ECO:0007669"/>
    <property type="project" value="UniProtKB-SubCell"/>
</dbReference>
<keyword evidence="4 14" id="KW-0645">Protease</keyword>
<evidence type="ECO:0000256" key="5">
    <source>
        <dbReference type="ARBA" id="ARBA00022696"/>
    </source>
</evidence>
<dbReference type="InterPro" id="IPR043504">
    <property type="entry name" value="Peptidase_S1_PA_chymotrypsin"/>
</dbReference>
<keyword evidence="10" id="KW-0094">Blood coagulation</keyword>
<evidence type="ECO:0000256" key="12">
    <source>
        <dbReference type="ARBA" id="ARBA00023157"/>
    </source>
</evidence>
<accession>A0A6J0THT7</accession>
<feature type="domain" description="Apple" evidence="17">
    <location>
        <begin position="114"/>
        <end position="197"/>
    </location>
</feature>
<feature type="domain" description="Apple" evidence="17">
    <location>
        <begin position="294"/>
        <end position="378"/>
    </location>
</feature>
<dbReference type="Pfam" id="PF00089">
    <property type="entry name" value="Trypsin"/>
    <property type="match status" value="1"/>
</dbReference>
<dbReference type="CTD" id="3818"/>
<evidence type="ECO:0000259" key="17">
    <source>
        <dbReference type="PROSITE" id="PS50948"/>
    </source>
</evidence>
<sequence>MATSRMAWISQTLSFIMLFSSVYSECISQVYKNTYIQGGDISRVYTPDEEYCRTVCTYHPRCLVFSYLPGNFANNNTRFSCFLKDINSQVLPKVAMQGAISGHSRKQCPHVTACNKEVYEGLDMKGENYNVTDADSYQQCQKRCTNQNHCYFFTYTTTLFHQAGLRQKCYLKFSSTGIPVQIRHLRGVVSGFSLKRCRLSETDCRMDIFQHQVFSGIHLTTVLTPDAHVCRTICTYQPNCLFFTFRGPRWEVKSERYTCLMMTSKSGMPDAFIEGSNAMSGFSLRNCRKTTPACHNPTFSNLNFIGMELSVEFVNGSKACQQLCTDTVRCQFFTYVSHKNLCNQEGKCKCYLRMTPSGSPYSITSENEMVSGYSLRLCQTKVSSVCEQKPNTIARIVGGMNAFPAEWPWQVSLHVKLSTQSHMCGGSIIRDQWILTAAHCTEDLLITQVWRIYSGILKQSEINENTSVFKVQEIIVHPKYVASEQGYDIALMKLDRPMNFSALQQPLCLPSEEINTKYDECWVTGWGYTKETGQIEDTLQKVKIPLISNEECQNQYQDYRITEKMLCAGYAEGARDACKGDSGGPLSCKYQNKWYLAGITSWGEGCARPGQPGVYTNVAEFVGWILENTL</sequence>
<keyword evidence="8 14" id="KW-0378">Hydrolase</keyword>
<keyword evidence="9 14" id="KW-0720">Serine protease</keyword>
<dbReference type="InterPro" id="IPR001314">
    <property type="entry name" value="Peptidase_S1A"/>
</dbReference>
<dbReference type="InterPro" id="IPR000177">
    <property type="entry name" value="Apple"/>
</dbReference>
<proteinExistence type="inferred from homology"/>
<dbReference type="GO" id="GO:0006508">
    <property type="term" value="P:proteolysis"/>
    <property type="evidence" value="ECO:0007669"/>
    <property type="project" value="UniProtKB-KW"/>
</dbReference>
<dbReference type="RefSeq" id="XP_020647113.2">
    <property type="nucleotide sequence ID" value="XM_020791454.2"/>
</dbReference>
<keyword evidence="3" id="KW-0964">Secreted</keyword>
<evidence type="ECO:0000256" key="1">
    <source>
        <dbReference type="ARBA" id="ARBA00004613"/>
    </source>
</evidence>
<dbReference type="InterPro" id="IPR003609">
    <property type="entry name" value="Pan_app"/>
</dbReference>
<dbReference type="PROSITE" id="PS50948">
    <property type="entry name" value="PAN"/>
    <property type="match status" value="3"/>
</dbReference>
<dbReference type="InterPro" id="IPR033116">
    <property type="entry name" value="TRYPSIN_SER"/>
</dbReference>
<dbReference type="InterPro" id="IPR018114">
    <property type="entry name" value="TRYPSIN_HIS"/>
</dbReference>
<organism evidence="18 19">
    <name type="scientific">Pogona vitticeps</name>
    <name type="common">central bearded dragon</name>
    <dbReference type="NCBI Taxonomy" id="103695"/>
    <lineage>
        <taxon>Eukaryota</taxon>
        <taxon>Metazoa</taxon>
        <taxon>Chordata</taxon>
        <taxon>Craniata</taxon>
        <taxon>Vertebrata</taxon>
        <taxon>Euteleostomi</taxon>
        <taxon>Lepidosauria</taxon>
        <taxon>Squamata</taxon>
        <taxon>Bifurcata</taxon>
        <taxon>Unidentata</taxon>
        <taxon>Episquamata</taxon>
        <taxon>Toxicofera</taxon>
        <taxon>Iguania</taxon>
        <taxon>Acrodonta</taxon>
        <taxon>Agamidae</taxon>
        <taxon>Amphibolurinae</taxon>
        <taxon>Pogona</taxon>
    </lineage>
</organism>
<evidence type="ECO:0000256" key="7">
    <source>
        <dbReference type="ARBA" id="ARBA00022737"/>
    </source>
</evidence>
<feature type="signal peptide" evidence="15">
    <location>
        <begin position="1"/>
        <end position="24"/>
    </location>
</feature>
<name>A0A6J0THT7_9SAUR</name>
<evidence type="ECO:0000256" key="9">
    <source>
        <dbReference type="ARBA" id="ARBA00022825"/>
    </source>
</evidence>
<dbReference type="PRINTS" id="PR00722">
    <property type="entry name" value="CHYMOTRYPSIN"/>
</dbReference>
<dbReference type="PANTHER" id="PTHR24252">
    <property type="entry name" value="ACROSIN-RELATED"/>
    <property type="match status" value="1"/>
</dbReference>
<dbReference type="KEGG" id="pvt:110077890"/>
<evidence type="ECO:0000256" key="11">
    <source>
        <dbReference type="ARBA" id="ARBA00023145"/>
    </source>
</evidence>
<evidence type="ECO:0000256" key="4">
    <source>
        <dbReference type="ARBA" id="ARBA00022670"/>
    </source>
</evidence>
<evidence type="ECO:0000256" key="2">
    <source>
        <dbReference type="ARBA" id="ARBA00009228"/>
    </source>
</evidence>
<dbReference type="CDD" id="cd01100">
    <property type="entry name" value="APPLE_Factor_XI_like"/>
    <property type="match status" value="3"/>
</dbReference>
<keyword evidence="12" id="KW-1015">Disulfide bond</keyword>
<comment type="subcellular location">
    <subcellularLocation>
        <location evidence="1">Secreted</location>
    </subcellularLocation>
</comment>
<dbReference type="InParanoid" id="A0A6J0THT7"/>
<dbReference type="CDD" id="cd00190">
    <property type="entry name" value="Tryp_SPc"/>
    <property type="match status" value="1"/>
</dbReference>
<feature type="domain" description="Peptidase S1" evidence="16">
    <location>
        <begin position="396"/>
        <end position="630"/>
    </location>
</feature>